<proteinExistence type="predicted"/>
<gene>
    <name evidence="1" type="ORF">ABVV53_14530</name>
</gene>
<keyword evidence="2" id="KW-1185">Reference proteome</keyword>
<comment type="caution">
    <text evidence="1">The sequence shown here is derived from an EMBL/GenBank/DDBJ whole genome shotgun (WGS) entry which is preliminary data.</text>
</comment>
<protein>
    <submittedName>
        <fullName evidence="1">Glycosyltransferase family 9 protein</fullName>
    </submittedName>
</protein>
<accession>A0ABV2D476</accession>
<evidence type="ECO:0000313" key="2">
    <source>
        <dbReference type="Proteomes" id="UP001548713"/>
    </source>
</evidence>
<name>A0ABV2D476_9SPHN</name>
<dbReference type="Proteomes" id="UP001548713">
    <property type="component" value="Unassembled WGS sequence"/>
</dbReference>
<organism evidence="1 2">
    <name type="scientific">Novosphingobium kalidii</name>
    <dbReference type="NCBI Taxonomy" id="3230299"/>
    <lineage>
        <taxon>Bacteria</taxon>
        <taxon>Pseudomonadati</taxon>
        <taxon>Pseudomonadota</taxon>
        <taxon>Alphaproteobacteria</taxon>
        <taxon>Sphingomonadales</taxon>
        <taxon>Sphingomonadaceae</taxon>
        <taxon>Novosphingobium</taxon>
    </lineage>
</organism>
<dbReference type="EMBL" id="JBEWLY010000023">
    <property type="protein sequence ID" value="MET1756657.1"/>
    <property type="molecule type" value="Genomic_DNA"/>
</dbReference>
<dbReference type="Pfam" id="PF01075">
    <property type="entry name" value="Glyco_transf_9"/>
    <property type="match status" value="1"/>
</dbReference>
<sequence length="343" mass="38300">MQSAARPVAQAANPILLKAADPASLHKLWVDAMRRGDHAMAWALCEKQARLRPPEERDDPRLPYHQRWVWDLTDLSGRDVLVRCYHGLGDTLQFLRFLPKLRQSAARVTLEVQPRLIPLLAPDCADVIAPFDPARPLRPADCDIEIMELSFALRTPPGDCPPPYLHATPARLPQGTIGLCCKSGDWDSDRSIPAELLAPLCQGRSCVTLDSLPNPLPVRNPQGCAFDMAETAALVAGCSLVITVDTMIAHLAGALGRPVWLLLKHEPDWRWAPETRRSDWYPSARLYAQSRPGDWHSVIHEVAHDLDCLFPHRSLPDEPDRMPARARILGRTGRQDHHPADQV</sequence>
<evidence type="ECO:0000313" key="1">
    <source>
        <dbReference type="EMBL" id="MET1756657.1"/>
    </source>
</evidence>
<dbReference type="RefSeq" id="WP_353985142.1">
    <property type="nucleotide sequence ID" value="NZ_JBEWLY010000023.1"/>
</dbReference>
<dbReference type="InterPro" id="IPR002201">
    <property type="entry name" value="Glyco_trans_9"/>
</dbReference>
<reference evidence="1 2" key="1">
    <citation type="submission" date="2024-07" db="EMBL/GenBank/DDBJ databases">
        <title>Novosphingobium kalidii RD2P27.</title>
        <authorList>
            <person name="Sun J.-Q."/>
        </authorList>
    </citation>
    <scope>NUCLEOTIDE SEQUENCE [LARGE SCALE GENOMIC DNA]</scope>
    <source>
        <strain evidence="1 2">RD2P27</strain>
    </source>
</reference>
<dbReference type="SUPFAM" id="SSF53756">
    <property type="entry name" value="UDP-Glycosyltransferase/glycogen phosphorylase"/>
    <property type="match status" value="1"/>
</dbReference>
<dbReference type="Gene3D" id="3.40.50.2000">
    <property type="entry name" value="Glycogen Phosphorylase B"/>
    <property type="match status" value="1"/>
</dbReference>